<accession>A0ACC3D0S8</accession>
<comment type="caution">
    <text evidence="1">The sequence shown here is derived from an EMBL/GenBank/DDBJ whole genome shotgun (WGS) entry which is preliminary data.</text>
</comment>
<feature type="non-terminal residue" evidence="1">
    <location>
        <position position="1"/>
    </location>
</feature>
<gene>
    <name evidence="1" type="ORF">LTS18_009153</name>
</gene>
<name>A0ACC3D0S8_9PEZI</name>
<proteinExistence type="predicted"/>
<evidence type="ECO:0000313" key="2">
    <source>
        <dbReference type="Proteomes" id="UP001186974"/>
    </source>
</evidence>
<protein>
    <submittedName>
        <fullName evidence="1">Uncharacterized protein</fullName>
    </submittedName>
</protein>
<keyword evidence="2" id="KW-1185">Reference proteome</keyword>
<sequence length="134" mass="14939">GASYWAPLFDKSHNLVFDSHVYYFAAAGTYSQYVLPAVCGQAAFLSTSETKFPTFVGEWSLQVMFNNTYAGRKDLFDTERYAWQKYVSGGAFWTAVSYSTAAVDGEGTQRDYWSYIDLINAGVITSQTNASYCS</sequence>
<organism evidence="1 2">
    <name type="scientific">Coniosporium uncinatum</name>
    <dbReference type="NCBI Taxonomy" id="93489"/>
    <lineage>
        <taxon>Eukaryota</taxon>
        <taxon>Fungi</taxon>
        <taxon>Dikarya</taxon>
        <taxon>Ascomycota</taxon>
        <taxon>Pezizomycotina</taxon>
        <taxon>Dothideomycetes</taxon>
        <taxon>Dothideomycetes incertae sedis</taxon>
        <taxon>Coniosporium</taxon>
    </lineage>
</organism>
<dbReference type="EMBL" id="JAWDJW010008800">
    <property type="protein sequence ID" value="KAK3060171.1"/>
    <property type="molecule type" value="Genomic_DNA"/>
</dbReference>
<evidence type="ECO:0000313" key="1">
    <source>
        <dbReference type="EMBL" id="KAK3060171.1"/>
    </source>
</evidence>
<dbReference type="Proteomes" id="UP001186974">
    <property type="component" value="Unassembled WGS sequence"/>
</dbReference>
<reference evidence="1" key="1">
    <citation type="submission" date="2024-09" db="EMBL/GenBank/DDBJ databases">
        <title>Black Yeasts Isolated from many extreme environments.</title>
        <authorList>
            <person name="Coleine C."/>
            <person name="Stajich J.E."/>
            <person name="Selbmann L."/>
        </authorList>
    </citation>
    <scope>NUCLEOTIDE SEQUENCE</scope>
    <source>
        <strain evidence="1">CCFEE 5737</strain>
    </source>
</reference>